<proteinExistence type="predicted"/>
<organism evidence="1 2">
    <name type="scientific">Liparis tanakae</name>
    <name type="common">Tanaka's snailfish</name>
    <dbReference type="NCBI Taxonomy" id="230148"/>
    <lineage>
        <taxon>Eukaryota</taxon>
        <taxon>Metazoa</taxon>
        <taxon>Chordata</taxon>
        <taxon>Craniata</taxon>
        <taxon>Vertebrata</taxon>
        <taxon>Euteleostomi</taxon>
        <taxon>Actinopterygii</taxon>
        <taxon>Neopterygii</taxon>
        <taxon>Teleostei</taxon>
        <taxon>Neoteleostei</taxon>
        <taxon>Acanthomorphata</taxon>
        <taxon>Eupercaria</taxon>
        <taxon>Perciformes</taxon>
        <taxon>Cottioidei</taxon>
        <taxon>Cottales</taxon>
        <taxon>Liparidae</taxon>
        <taxon>Liparis</taxon>
    </lineage>
</organism>
<dbReference type="EMBL" id="SRLO01000399">
    <property type="protein sequence ID" value="TNN57662.1"/>
    <property type="molecule type" value="Genomic_DNA"/>
</dbReference>
<evidence type="ECO:0000313" key="2">
    <source>
        <dbReference type="Proteomes" id="UP000314294"/>
    </source>
</evidence>
<evidence type="ECO:0000313" key="1">
    <source>
        <dbReference type="EMBL" id="TNN57662.1"/>
    </source>
</evidence>
<gene>
    <name evidence="1" type="ORF">EYF80_032124</name>
</gene>
<name>A0A4Z2GYC8_9TELE</name>
<comment type="caution">
    <text evidence="1">The sequence shown here is derived from an EMBL/GenBank/DDBJ whole genome shotgun (WGS) entry which is preliminary data.</text>
</comment>
<reference evidence="1 2" key="1">
    <citation type="submission" date="2019-03" db="EMBL/GenBank/DDBJ databases">
        <title>First draft genome of Liparis tanakae, snailfish: a comprehensive survey of snailfish specific genes.</title>
        <authorList>
            <person name="Kim W."/>
            <person name="Song I."/>
            <person name="Jeong J.-H."/>
            <person name="Kim D."/>
            <person name="Kim S."/>
            <person name="Ryu S."/>
            <person name="Song J.Y."/>
            <person name="Lee S.K."/>
        </authorList>
    </citation>
    <scope>NUCLEOTIDE SEQUENCE [LARGE SCALE GENOMIC DNA]</scope>
    <source>
        <tissue evidence="1">Muscle</tissue>
    </source>
</reference>
<keyword evidence="2" id="KW-1185">Reference proteome</keyword>
<sequence>MSICCGRRRQQVLLTPHRTFCCVESKTRAGGEVKRACSQLVFSSPFVDEVEYNHYAHVLC</sequence>
<accession>A0A4Z2GYC8</accession>
<dbReference type="AlphaFoldDB" id="A0A4Z2GYC8"/>
<protein>
    <submittedName>
        <fullName evidence="1">Uncharacterized protein</fullName>
    </submittedName>
</protein>
<dbReference type="Proteomes" id="UP000314294">
    <property type="component" value="Unassembled WGS sequence"/>
</dbReference>